<name>A0A1F6AMT9_9BACT</name>
<dbReference type="PROSITE" id="PS51462">
    <property type="entry name" value="NUDIX"/>
    <property type="match status" value="1"/>
</dbReference>
<reference evidence="2 3" key="1">
    <citation type="journal article" date="2016" name="Nat. Commun.">
        <title>Thousands of microbial genomes shed light on interconnected biogeochemical processes in an aquifer system.</title>
        <authorList>
            <person name="Anantharaman K."/>
            <person name="Brown C.T."/>
            <person name="Hug L.A."/>
            <person name="Sharon I."/>
            <person name="Castelle C.J."/>
            <person name="Probst A.J."/>
            <person name="Thomas B.C."/>
            <person name="Singh A."/>
            <person name="Wilkins M.J."/>
            <person name="Karaoz U."/>
            <person name="Brodie E.L."/>
            <person name="Williams K.H."/>
            <person name="Hubbard S.S."/>
            <person name="Banfield J.F."/>
        </authorList>
    </citation>
    <scope>NUCLEOTIDE SEQUENCE [LARGE SCALE GENOMIC DNA]</scope>
</reference>
<dbReference type="Gene3D" id="3.90.79.10">
    <property type="entry name" value="Nucleoside Triphosphate Pyrophosphohydrolase"/>
    <property type="match status" value="1"/>
</dbReference>
<accession>A0A1F6AMT9</accession>
<comment type="caution">
    <text evidence="2">The sequence shown here is derived from an EMBL/GenBank/DDBJ whole genome shotgun (WGS) entry which is preliminary data.</text>
</comment>
<dbReference type="GO" id="GO:0003824">
    <property type="term" value="F:catalytic activity"/>
    <property type="evidence" value="ECO:0007669"/>
    <property type="project" value="UniProtKB-ARBA"/>
</dbReference>
<feature type="domain" description="Nudix hydrolase" evidence="1">
    <location>
        <begin position="36"/>
        <end position="179"/>
    </location>
</feature>
<organism evidence="2 3">
    <name type="scientific">Candidatus Gottesmanbacteria bacterium RIFCSPLOWO2_01_FULL_39_12b</name>
    <dbReference type="NCBI Taxonomy" id="1798388"/>
    <lineage>
        <taxon>Bacteria</taxon>
        <taxon>Candidatus Gottesmaniibacteriota</taxon>
    </lineage>
</organism>
<dbReference type="Pfam" id="PF00293">
    <property type="entry name" value="NUDIX"/>
    <property type="match status" value="1"/>
</dbReference>
<dbReference type="Proteomes" id="UP000176609">
    <property type="component" value="Unassembled WGS sequence"/>
</dbReference>
<dbReference type="CDD" id="cd04692">
    <property type="entry name" value="NUDIX_Hydrolase"/>
    <property type="match status" value="1"/>
</dbReference>
<dbReference type="PANTHER" id="PTHR10885:SF0">
    <property type="entry name" value="ISOPENTENYL-DIPHOSPHATE DELTA-ISOMERASE"/>
    <property type="match status" value="1"/>
</dbReference>
<sequence>MTRCTDNQSEVFDVVDENDNVVGKETRGEVHKNQNLIHRSVGVVVFDSKGRVFLQQRSSTKDTDPLKWTISASGHVSSVITRRVRPLALLRSDPDFIYEEAAHRELVEELGVSLEIEPIAKYICREPNETEMQMIFKAYSDGPFKLHPEEIKQGKFFTLKDLIGAVKKGEIVLSYSGKMALEKVGFIFP</sequence>
<evidence type="ECO:0000313" key="3">
    <source>
        <dbReference type="Proteomes" id="UP000176609"/>
    </source>
</evidence>
<gene>
    <name evidence="2" type="ORF">A2960_05620</name>
</gene>
<dbReference type="InterPro" id="IPR000086">
    <property type="entry name" value="NUDIX_hydrolase_dom"/>
</dbReference>
<protein>
    <recommendedName>
        <fullName evidence="1">Nudix hydrolase domain-containing protein</fullName>
    </recommendedName>
</protein>
<proteinExistence type="predicted"/>
<dbReference type="EMBL" id="MFJR01000014">
    <property type="protein sequence ID" value="OGG26005.1"/>
    <property type="molecule type" value="Genomic_DNA"/>
</dbReference>
<dbReference type="InterPro" id="IPR015797">
    <property type="entry name" value="NUDIX_hydrolase-like_dom_sf"/>
</dbReference>
<evidence type="ECO:0000313" key="2">
    <source>
        <dbReference type="EMBL" id="OGG26005.1"/>
    </source>
</evidence>
<evidence type="ECO:0000259" key="1">
    <source>
        <dbReference type="PROSITE" id="PS51462"/>
    </source>
</evidence>
<dbReference type="SUPFAM" id="SSF55811">
    <property type="entry name" value="Nudix"/>
    <property type="match status" value="1"/>
</dbReference>
<dbReference type="PANTHER" id="PTHR10885">
    <property type="entry name" value="ISOPENTENYL-DIPHOSPHATE DELTA-ISOMERASE"/>
    <property type="match status" value="1"/>
</dbReference>
<dbReference type="AlphaFoldDB" id="A0A1F6AMT9"/>